<feature type="domain" description="Acyltransferase 3" evidence="2">
    <location>
        <begin position="5"/>
        <end position="321"/>
    </location>
</feature>
<reference evidence="3 4" key="1">
    <citation type="submission" date="2019-01" db="EMBL/GenBank/DDBJ databases">
        <title>Weissella sp. nov., a novel lactic acid bacterium isolated from animal feces.</title>
        <authorList>
            <person name="Wang L.-T."/>
        </authorList>
    </citation>
    <scope>NUCLEOTIDE SEQUENCE [LARGE SCALE GENOMIC DNA]</scope>
    <source>
        <strain evidence="3 4">8H-2</strain>
    </source>
</reference>
<gene>
    <name evidence="3" type="ORF">ESZ50_04550</name>
</gene>
<keyword evidence="1" id="KW-0472">Membrane</keyword>
<evidence type="ECO:0000259" key="2">
    <source>
        <dbReference type="Pfam" id="PF01757"/>
    </source>
</evidence>
<dbReference type="RefSeq" id="WP_148622424.1">
    <property type="nucleotide sequence ID" value="NZ_SDGZ01000013.1"/>
</dbReference>
<dbReference type="Pfam" id="PF01757">
    <property type="entry name" value="Acyl_transf_3"/>
    <property type="match status" value="1"/>
</dbReference>
<feature type="transmembrane region" description="Helical" evidence="1">
    <location>
        <begin position="112"/>
        <end position="137"/>
    </location>
</feature>
<feature type="transmembrane region" description="Helical" evidence="1">
    <location>
        <begin position="7"/>
        <end position="26"/>
    </location>
</feature>
<feature type="transmembrane region" description="Helical" evidence="1">
    <location>
        <begin position="212"/>
        <end position="230"/>
    </location>
</feature>
<dbReference type="EMBL" id="SDGZ01000013">
    <property type="protein sequence ID" value="TYC49865.1"/>
    <property type="molecule type" value="Genomic_DNA"/>
</dbReference>
<dbReference type="GO" id="GO:0016747">
    <property type="term" value="F:acyltransferase activity, transferring groups other than amino-acyl groups"/>
    <property type="evidence" value="ECO:0007669"/>
    <property type="project" value="InterPro"/>
</dbReference>
<name>A0A6C2C9Y8_9LACO</name>
<accession>A0A6C2C9Y8</accession>
<protein>
    <submittedName>
        <fullName evidence="3">Acyltransferase</fullName>
    </submittedName>
</protein>
<evidence type="ECO:0000256" key="1">
    <source>
        <dbReference type="SAM" id="Phobius"/>
    </source>
</evidence>
<organism evidence="3 4">
    <name type="scientific">Weissella muntiaci</name>
    <dbReference type="NCBI Taxonomy" id="2508881"/>
    <lineage>
        <taxon>Bacteria</taxon>
        <taxon>Bacillati</taxon>
        <taxon>Bacillota</taxon>
        <taxon>Bacilli</taxon>
        <taxon>Lactobacillales</taxon>
        <taxon>Lactobacillaceae</taxon>
        <taxon>Weissella</taxon>
    </lineage>
</organism>
<keyword evidence="4" id="KW-1185">Reference proteome</keyword>
<dbReference type="AlphaFoldDB" id="A0A6C2C9Y8"/>
<comment type="caution">
    <text evidence="3">The sequence shown here is derived from an EMBL/GenBank/DDBJ whole genome shotgun (WGS) entry which is preliminary data.</text>
</comment>
<evidence type="ECO:0000313" key="4">
    <source>
        <dbReference type="Proteomes" id="UP000371977"/>
    </source>
</evidence>
<sequence length="339" mass="39148">MKKRNASLDIFRIIAALLVILIHFSGNYFPQVAYVFGKIVVPIFMMITGYFFFRKVQRLGIGEETDRYIRATSIKILQLIIFWSILYIPLAITELHDKSLLVIVAYLLRSVWGINMFVGPAWYLISVLWGLNFVYYFMKHTKMVVPNIVGIIGLLVGIMTTYYGNWLNDFPSLAKGVEFVYPACSLLIGISWITLSFYLVKYKERLDYLARGWIIVLLFICGELELLLVRHYHLVFKDTYDVSFTAVVLAPLVFLWILNHNFNVGSQTLQLLKRLSALFYFTHLMVGDIIIHCLEQSSLQLTHLTEYLLIVLAVTIVSFVYLGLMKLTKWQLLNIGLGE</sequence>
<dbReference type="InterPro" id="IPR002656">
    <property type="entry name" value="Acyl_transf_3_dom"/>
</dbReference>
<evidence type="ECO:0000313" key="3">
    <source>
        <dbReference type="EMBL" id="TYC49865.1"/>
    </source>
</evidence>
<feature type="transmembrane region" description="Helical" evidence="1">
    <location>
        <begin position="74"/>
        <end position="92"/>
    </location>
</feature>
<keyword evidence="1" id="KW-1133">Transmembrane helix</keyword>
<feature type="transmembrane region" description="Helical" evidence="1">
    <location>
        <begin position="271"/>
        <end position="292"/>
    </location>
</feature>
<feature type="transmembrane region" description="Helical" evidence="1">
    <location>
        <begin position="304"/>
        <end position="324"/>
    </location>
</feature>
<feature type="transmembrane region" description="Helical" evidence="1">
    <location>
        <begin position="179"/>
        <end position="200"/>
    </location>
</feature>
<keyword evidence="1" id="KW-0812">Transmembrane</keyword>
<feature type="transmembrane region" description="Helical" evidence="1">
    <location>
        <begin position="242"/>
        <end position="259"/>
    </location>
</feature>
<dbReference type="OrthoDB" id="6623990at2"/>
<keyword evidence="3" id="KW-0808">Transferase</keyword>
<feature type="transmembrane region" description="Helical" evidence="1">
    <location>
        <begin position="144"/>
        <end position="164"/>
    </location>
</feature>
<dbReference type="Proteomes" id="UP000371977">
    <property type="component" value="Unassembled WGS sequence"/>
</dbReference>
<keyword evidence="3" id="KW-0012">Acyltransferase</keyword>
<feature type="transmembrane region" description="Helical" evidence="1">
    <location>
        <begin position="32"/>
        <end position="53"/>
    </location>
</feature>
<proteinExistence type="predicted"/>